<sequence>MAFSGALPNRYLCHFKGKNTASNGSNYHVVANELDSVMEFEFKVIDDNHVGIGIDSPHSNNSLLVGYFTDEGKALRPVMLALIAVIQCRFRFYDAYMIKESSNCKRFWLSSFLLQIFSPRHDFRGRVDLEGEENHREFRGLGGSFLLQQACSKVVPAIEKYWTDPTSPEDKKRHVIDLLCKPLSKSILRSQENLSSRAALCLKALMESDN</sequence>
<dbReference type="Proteomes" id="UP001472677">
    <property type="component" value="Unassembled WGS sequence"/>
</dbReference>
<evidence type="ECO:0000313" key="3">
    <source>
        <dbReference type="EMBL" id="KAK8588910.1"/>
    </source>
</evidence>
<comment type="caution">
    <text evidence="3">The sequence shown here is derived from an EMBL/GenBank/DDBJ whole genome shotgun (WGS) entry which is preliminary data.</text>
</comment>
<dbReference type="InterPro" id="IPR001220">
    <property type="entry name" value="Legume_lectin_dom"/>
</dbReference>
<keyword evidence="1" id="KW-0430">Lectin</keyword>
<dbReference type="InterPro" id="IPR013320">
    <property type="entry name" value="ConA-like_dom_sf"/>
</dbReference>
<dbReference type="Gene3D" id="2.60.120.200">
    <property type="match status" value="1"/>
</dbReference>
<reference evidence="3 4" key="1">
    <citation type="journal article" date="2024" name="G3 (Bethesda)">
        <title>Genome assembly of Hibiscus sabdariffa L. provides insights into metabolisms of medicinal natural products.</title>
        <authorList>
            <person name="Kim T."/>
        </authorList>
    </citation>
    <scope>NUCLEOTIDE SEQUENCE [LARGE SCALE GENOMIC DNA]</scope>
    <source>
        <strain evidence="3">TK-2024</strain>
        <tissue evidence="3">Old leaves</tissue>
    </source>
</reference>
<evidence type="ECO:0000313" key="4">
    <source>
        <dbReference type="Proteomes" id="UP001472677"/>
    </source>
</evidence>
<keyword evidence="4" id="KW-1185">Reference proteome</keyword>
<accession>A0ABR2FXC7</accession>
<dbReference type="SUPFAM" id="SSF49899">
    <property type="entry name" value="Concanavalin A-like lectins/glucanases"/>
    <property type="match status" value="1"/>
</dbReference>
<feature type="domain" description="Legume lectin" evidence="2">
    <location>
        <begin position="4"/>
        <end position="62"/>
    </location>
</feature>
<organism evidence="3 4">
    <name type="scientific">Hibiscus sabdariffa</name>
    <name type="common">roselle</name>
    <dbReference type="NCBI Taxonomy" id="183260"/>
    <lineage>
        <taxon>Eukaryota</taxon>
        <taxon>Viridiplantae</taxon>
        <taxon>Streptophyta</taxon>
        <taxon>Embryophyta</taxon>
        <taxon>Tracheophyta</taxon>
        <taxon>Spermatophyta</taxon>
        <taxon>Magnoliopsida</taxon>
        <taxon>eudicotyledons</taxon>
        <taxon>Gunneridae</taxon>
        <taxon>Pentapetalae</taxon>
        <taxon>rosids</taxon>
        <taxon>malvids</taxon>
        <taxon>Malvales</taxon>
        <taxon>Malvaceae</taxon>
        <taxon>Malvoideae</taxon>
        <taxon>Hibiscus</taxon>
    </lineage>
</organism>
<dbReference type="Pfam" id="PF00139">
    <property type="entry name" value="Lectin_legB"/>
    <property type="match status" value="1"/>
</dbReference>
<gene>
    <name evidence="3" type="ORF">V6N12_023322</name>
</gene>
<dbReference type="EMBL" id="JBBPBM010000004">
    <property type="protein sequence ID" value="KAK8588910.1"/>
    <property type="molecule type" value="Genomic_DNA"/>
</dbReference>
<evidence type="ECO:0000259" key="2">
    <source>
        <dbReference type="Pfam" id="PF00139"/>
    </source>
</evidence>
<protein>
    <recommendedName>
        <fullName evidence="2">Legume lectin domain-containing protein</fullName>
    </recommendedName>
</protein>
<proteinExistence type="predicted"/>
<evidence type="ECO:0000256" key="1">
    <source>
        <dbReference type="ARBA" id="ARBA00022734"/>
    </source>
</evidence>
<name>A0ABR2FXC7_9ROSI</name>